<dbReference type="Pfam" id="PF01344">
    <property type="entry name" value="Kelch_1"/>
    <property type="match status" value="2"/>
</dbReference>
<dbReference type="InterPro" id="IPR000210">
    <property type="entry name" value="BTB/POZ_dom"/>
</dbReference>
<evidence type="ECO:0000259" key="4">
    <source>
        <dbReference type="PROSITE" id="PS50097"/>
    </source>
</evidence>
<dbReference type="AlphaFoldDB" id="A0A8S3UMW1"/>
<evidence type="ECO:0000313" key="5">
    <source>
        <dbReference type="EMBL" id="CAG2246691.1"/>
    </source>
</evidence>
<keyword evidence="2" id="KW-0677">Repeat</keyword>
<dbReference type="InterPro" id="IPR011705">
    <property type="entry name" value="BACK"/>
</dbReference>
<dbReference type="Gene3D" id="2.120.10.80">
    <property type="entry name" value="Kelch-type beta propeller"/>
    <property type="match status" value="2"/>
</dbReference>
<evidence type="ECO:0000256" key="3">
    <source>
        <dbReference type="SAM" id="MobiDB-lite"/>
    </source>
</evidence>
<evidence type="ECO:0000256" key="2">
    <source>
        <dbReference type="ARBA" id="ARBA00022737"/>
    </source>
</evidence>
<evidence type="ECO:0000313" key="6">
    <source>
        <dbReference type="Proteomes" id="UP000683360"/>
    </source>
</evidence>
<comment type="caution">
    <text evidence="5">The sequence shown here is derived from an EMBL/GenBank/DDBJ whole genome shotgun (WGS) entry which is preliminary data.</text>
</comment>
<accession>A0A8S3UMW1</accession>
<dbReference type="InterPro" id="IPR006652">
    <property type="entry name" value="Kelch_1"/>
</dbReference>
<dbReference type="InterPro" id="IPR017096">
    <property type="entry name" value="BTB-kelch_protein"/>
</dbReference>
<dbReference type="PIRSF" id="PIRSF037037">
    <property type="entry name" value="Kelch-like_protein_gigaxonin"/>
    <property type="match status" value="1"/>
</dbReference>
<dbReference type="EMBL" id="CAJPWZ010002879">
    <property type="protein sequence ID" value="CAG2246691.1"/>
    <property type="molecule type" value="Genomic_DNA"/>
</dbReference>
<dbReference type="SUPFAM" id="SSF54695">
    <property type="entry name" value="POZ domain"/>
    <property type="match status" value="1"/>
</dbReference>
<dbReference type="InterPro" id="IPR011333">
    <property type="entry name" value="SKP1/BTB/POZ_sf"/>
</dbReference>
<dbReference type="PANTHER" id="PTHR45632">
    <property type="entry name" value="LD33804P"/>
    <property type="match status" value="1"/>
</dbReference>
<keyword evidence="1" id="KW-0880">Kelch repeat</keyword>
<organism evidence="5 6">
    <name type="scientific">Mytilus edulis</name>
    <name type="common">Blue mussel</name>
    <dbReference type="NCBI Taxonomy" id="6550"/>
    <lineage>
        <taxon>Eukaryota</taxon>
        <taxon>Metazoa</taxon>
        <taxon>Spiralia</taxon>
        <taxon>Lophotrochozoa</taxon>
        <taxon>Mollusca</taxon>
        <taxon>Bivalvia</taxon>
        <taxon>Autobranchia</taxon>
        <taxon>Pteriomorphia</taxon>
        <taxon>Mytilida</taxon>
        <taxon>Mytiloidea</taxon>
        <taxon>Mytilidae</taxon>
        <taxon>Mytilinae</taxon>
        <taxon>Mytilus</taxon>
    </lineage>
</organism>
<name>A0A8S3UMW1_MYTED</name>
<dbReference type="InterPro" id="IPR015915">
    <property type="entry name" value="Kelch-typ_b-propeller"/>
</dbReference>
<feature type="region of interest" description="Disordered" evidence="3">
    <location>
        <begin position="1"/>
        <end position="37"/>
    </location>
</feature>
<keyword evidence="6" id="KW-1185">Reference proteome</keyword>
<dbReference type="GO" id="GO:0005737">
    <property type="term" value="C:cytoplasm"/>
    <property type="evidence" value="ECO:0007669"/>
    <property type="project" value="UniProtKB-ARBA"/>
</dbReference>
<dbReference type="PANTHER" id="PTHR45632:SF17">
    <property type="entry name" value="KELCH-LIKE PROTEIN 31"/>
    <property type="match status" value="1"/>
</dbReference>
<dbReference type="Gene3D" id="1.25.40.420">
    <property type="match status" value="1"/>
</dbReference>
<dbReference type="SMART" id="SM00612">
    <property type="entry name" value="Kelch"/>
    <property type="match status" value="6"/>
</dbReference>
<dbReference type="PROSITE" id="PS50097">
    <property type="entry name" value="BTB"/>
    <property type="match status" value="1"/>
</dbReference>
<evidence type="ECO:0000256" key="1">
    <source>
        <dbReference type="ARBA" id="ARBA00022441"/>
    </source>
</evidence>
<dbReference type="Gene3D" id="3.30.710.10">
    <property type="entry name" value="Potassium Channel Kv1.1, Chain A"/>
    <property type="match status" value="1"/>
</dbReference>
<dbReference type="SUPFAM" id="SSF50965">
    <property type="entry name" value="Galactose oxidase, central domain"/>
    <property type="match status" value="1"/>
</dbReference>
<dbReference type="Proteomes" id="UP000683360">
    <property type="component" value="Unassembled WGS sequence"/>
</dbReference>
<dbReference type="OrthoDB" id="45365at2759"/>
<dbReference type="Pfam" id="PF24681">
    <property type="entry name" value="Kelch_KLHDC2_KLHL20_DRC7"/>
    <property type="match status" value="1"/>
</dbReference>
<gene>
    <name evidence="5" type="ORF">MEDL_58651</name>
</gene>
<dbReference type="InterPro" id="IPR011043">
    <property type="entry name" value="Gal_Oxase/kelch_b-propeller"/>
</dbReference>
<reference evidence="5" key="1">
    <citation type="submission" date="2021-03" db="EMBL/GenBank/DDBJ databases">
        <authorList>
            <person name="Bekaert M."/>
        </authorList>
    </citation>
    <scope>NUCLEOTIDE SEQUENCE</scope>
</reference>
<dbReference type="Pfam" id="PF00651">
    <property type="entry name" value="BTB"/>
    <property type="match status" value="1"/>
</dbReference>
<sequence>MGPKDIQGAEGDVHKTKQTGKIKYDNKEMANSGDDGTDKSFPVNFVPCMSPRACSSAVSTDSVASVPDSIQPEEEHRYVELSHPAQLLSGLRDLQNRTQFCDVIISVDGQEFPCHKVVLSAFSQYFRAMFGGGLAESQQRKVSLNGVEPAMVQTLIDYGYTSEVVITRQNVQSLLSAANLLEIIPVKEACCLYLEKNMDELNCSVWQHEEFLELTKVKLVEILSDDDLNIDNEEIVYHAAVRWLDHDVGNRRNGFESVLECVRLPLVSCYFIHDHVESHEVIKCSQACQKLVKEAKDFHLLQDRRAEFSSPRTKVRKSSDKTEVIVAVGGEDDKVVLRSVETYDPNTLSWKPLACLPFAISKHGIVSAGDSYLFLAGGEYPDGSANKSVMRYDPCLDVWTEVAPMNIARSELGLVMLDGFMYAIGGWDGNVRLDSVEYYNIETNVWTIIPPMKIALTSPACVSLNGMLYVTGGAVLEDGDGIDIVQLFNPRTQTWSEMRSMKIPRSGSGACVLDGKIYVIGGWHASTENTKRVECYDPKMNTWIERCPLHERRYRPGVAVVGGKIYACGGEEGWDRYHDTIECYDPITDSWEIIGEMQTSRSWLSCVSMVIRKDLIGKDRNTTHQCTV</sequence>
<dbReference type="FunFam" id="1.25.40.420:FF:000001">
    <property type="entry name" value="Kelch-like family member 12"/>
    <property type="match status" value="1"/>
</dbReference>
<protein>
    <submittedName>
        <fullName evidence="5">KLHL20</fullName>
    </submittedName>
</protein>
<feature type="domain" description="BTB" evidence="4">
    <location>
        <begin position="101"/>
        <end position="168"/>
    </location>
</feature>
<dbReference type="SMART" id="SM00875">
    <property type="entry name" value="BACK"/>
    <property type="match status" value="1"/>
</dbReference>
<dbReference type="SMART" id="SM00225">
    <property type="entry name" value="BTB"/>
    <property type="match status" value="1"/>
</dbReference>
<proteinExistence type="predicted"/>